<evidence type="ECO:0000256" key="8">
    <source>
        <dbReference type="SAM" id="Phobius"/>
    </source>
</evidence>
<dbReference type="Pfam" id="PF02653">
    <property type="entry name" value="BPD_transp_2"/>
    <property type="match status" value="1"/>
</dbReference>
<evidence type="ECO:0000256" key="6">
    <source>
        <dbReference type="ARBA" id="ARBA00022989"/>
    </source>
</evidence>
<dbReference type="PANTHER" id="PTHR32196:SF21">
    <property type="entry name" value="ABC TRANSPORTER PERMEASE PROTEIN YPHD-RELATED"/>
    <property type="match status" value="1"/>
</dbReference>
<comment type="subcellular location">
    <subcellularLocation>
        <location evidence="1">Cell membrane</location>
        <topology evidence="1">Multi-pass membrane protein</topology>
    </subcellularLocation>
</comment>
<keyword evidence="10" id="KW-1185">Reference proteome</keyword>
<keyword evidence="4" id="KW-0997">Cell inner membrane</keyword>
<proteinExistence type="predicted"/>
<feature type="transmembrane region" description="Helical" evidence="8">
    <location>
        <begin position="131"/>
        <end position="150"/>
    </location>
</feature>
<evidence type="ECO:0000256" key="1">
    <source>
        <dbReference type="ARBA" id="ARBA00004651"/>
    </source>
</evidence>
<keyword evidence="2" id="KW-0813">Transport</keyword>
<dbReference type="Proteomes" id="UP000198528">
    <property type="component" value="Unassembled WGS sequence"/>
</dbReference>
<evidence type="ECO:0000256" key="5">
    <source>
        <dbReference type="ARBA" id="ARBA00022692"/>
    </source>
</evidence>
<keyword evidence="3" id="KW-1003">Cell membrane</keyword>
<feature type="transmembrane region" description="Helical" evidence="8">
    <location>
        <begin position="237"/>
        <end position="261"/>
    </location>
</feature>
<dbReference type="EMBL" id="FMZL01000002">
    <property type="protein sequence ID" value="SDC05182.1"/>
    <property type="molecule type" value="Genomic_DNA"/>
</dbReference>
<evidence type="ECO:0000256" key="4">
    <source>
        <dbReference type="ARBA" id="ARBA00022519"/>
    </source>
</evidence>
<sequence>MAADTKKGSGGNNQLLMTLLKGRTLIVLAILFVFFSLAAPNFFNVDSLLSVAKHVALYGILAIGMTYVIITGGIDLSVGAVVGFCGMLAGGFLQEGLTLPMFGVTIYMSVPVVVLVTLVIGVLLGVVNGLIITKLGVTPFIATLGTMYVWRGFANIRSNGATFNDIAGKAGLGNTGFSFFSSSVFGIVPMGVVILVIFAVIAGLVLNKTAFGWHVLAIGGNTNAARLSGIKVDKSLIIVYAISGLCSAMVGIITTSQLMAAHPATGNSWEMNAIAASVLGGTSMAGGVGTIIGTIEGAFVIGVINDGMTMMGVTEFWQQVIRGLVIIVAVVIDQVQRNIQARMALQARNESKNEEKAAATA</sequence>
<dbReference type="GO" id="GO:0022857">
    <property type="term" value="F:transmembrane transporter activity"/>
    <property type="evidence" value="ECO:0007669"/>
    <property type="project" value="InterPro"/>
</dbReference>
<evidence type="ECO:0000256" key="3">
    <source>
        <dbReference type="ARBA" id="ARBA00022475"/>
    </source>
</evidence>
<dbReference type="AlphaFoldDB" id="A0A1G6IF49"/>
<evidence type="ECO:0000313" key="9">
    <source>
        <dbReference type="EMBL" id="SDC05182.1"/>
    </source>
</evidence>
<evidence type="ECO:0000256" key="7">
    <source>
        <dbReference type="ARBA" id="ARBA00023136"/>
    </source>
</evidence>
<dbReference type="RefSeq" id="WP_090844974.1">
    <property type="nucleotide sequence ID" value="NZ_FMZL01000002.1"/>
</dbReference>
<protein>
    <submittedName>
        <fullName evidence="9">Erythritol transport system permease protein</fullName>
    </submittedName>
</protein>
<evidence type="ECO:0000256" key="2">
    <source>
        <dbReference type="ARBA" id="ARBA00022448"/>
    </source>
</evidence>
<evidence type="ECO:0000313" key="10">
    <source>
        <dbReference type="Proteomes" id="UP000198528"/>
    </source>
</evidence>
<dbReference type="STRING" id="604330.SAMN04489857_0325"/>
<reference evidence="10" key="1">
    <citation type="submission" date="2016-10" db="EMBL/GenBank/DDBJ databases">
        <authorList>
            <person name="Varghese N."/>
            <person name="Submissions S."/>
        </authorList>
    </citation>
    <scope>NUCLEOTIDE SEQUENCE [LARGE SCALE GENOMIC DNA]</scope>
    <source>
        <strain evidence="10">DSM 22619</strain>
    </source>
</reference>
<keyword evidence="5 8" id="KW-0812">Transmembrane</keyword>
<gene>
    <name evidence="9" type="ORF">SAMN04487824_102152</name>
</gene>
<feature type="transmembrane region" description="Helical" evidence="8">
    <location>
        <begin position="55"/>
        <end position="70"/>
    </location>
</feature>
<keyword evidence="6 8" id="KW-1133">Transmembrane helix</keyword>
<dbReference type="CDD" id="cd06579">
    <property type="entry name" value="TM_PBP1_transp_AraH_like"/>
    <property type="match status" value="1"/>
</dbReference>
<dbReference type="InterPro" id="IPR001851">
    <property type="entry name" value="ABC_transp_permease"/>
</dbReference>
<accession>A0A1G6IF49</accession>
<feature type="transmembrane region" description="Helical" evidence="8">
    <location>
        <begin position="184"/>
        <end position="206"/>
    </location>
</feature>
<dbReference type="PANTHER" id="PTHR32196">
    <property type="entry name" value="ABC TRANSPORTER PERMEASE PROTEIN YPHD-RELATED-RELATED"/>
    <property type="match status" value="1"/>
</dbReference>
<keyword evidence="7 8" id="KW-0472">Membrane</keyword>
<feature type="transmembrane region" description="Helical" evidence="8">
    <location>
        <begin position="273"/>
        <end position="304"/>
    </location>
</feature>
<dbReference type="GO" id="GO:0005886">
    <property type="term" value="C:plasma membrane"/>
    <property type="evidence" value="ECO:0007669"/>
    <property type="project" value="UniProtKB-SubCell"/>
</dbReference>
<feature type="transmembrane region" description="Helical" evidence="8">
    <location>
        <begin position="25"/>
        <end position="43"/>
    </location>
</feature>
<organism evidence="9 10">
    <name type="scientific">Parafannyhessea umbonata</name>
    <dbReference type="NCBI Taxonomy" id="604330"/>
    <lineage>
        <taxon>Bacteria</taxon>
        <taxon>Bacillati</taxon>
        <taxon>Actinomycetota</taxon>
        <taxon>Coriobacteriia</taxon>
        <taxon>Coriobacteriales</taxon>
        <taxon>Atopobiaceae</taxon>
        <taxon>Parafannyhessea</taxon>
    </lineage>
</organism>
<feature type="transmembrane region" description="Helical" evidence="8">
    <location>
        <begin position="105"/>
        <end position="125"/>
    </location>
</feature>
<name>A0A1G6IF49_9ACTN</name>